<dbReference type="Proteomes" id="UP000479710">
    <property type="component" value="Unassembled WGS sequence"/>
</dbReference>
<evidence type="ECO:0000259" key="1">
    <source>
        <dbReference type="Pfam" id="PF25597"/>
    </source>
</evidence>
<organism evidence="2 3">
    <name type="scientific">Oryza meyeriana var. granulata</name>
    <dbReference type="NCBI Taxonomy" id="110450"/>
    <lineage>
        <taxon>Eukaryota</taxon>
        <taxon>Viridiplantae</taxon>
        <taxon>Streptophyta</taxon>
        <taxon>Embryophyta</taxon>
        <taxon>Tracheophyta</taxon>
        <taxon>Spermatophyta</taxon>
        <taxon>Magnoliopsida</taxon>
        <taxon>Liliopsida</taxon>
        <taxon>Poales</taxon>
        <taxon>Poaceae</taxon>
        <taxon>BOP clade</taxon>
        <taxon>Oryzoideae</taxon>
        <taxon>Oryzeae</taxon>
        <taxon>Oryzinae</taxon>
        <taxon>Oryza</taxon>
        <taxon>Oryza meyeriana</taxon>
    </lineage>
</organism>
<dbReference type="OrthoDB" id="693274at2759"/>
<sequence length="127" mass="13857">MVFLGYEPCSKAYRVYNPVTKRVCVTRDMVFDEMAKWNWGENKKGMGTSSDSFTIYYDAEPVAVNAASPTPPASGELSLELAASFSEPASPQVEFVSPPRQTRMLTTTMGLRVVIAASPTSTPPPSR</sequence>
<accession>A0A6G1F952</accession>
<dbReference type="InterPro" id="IPR057670">
    <property type="entry name" value="SH3_retrovirus"/>
</dbReference>
<dbReference type="AlphaFoldDB" id="A0A6G1F952"/>
<proteinExistence type="predicted"/>
<evidence type="ECO:0000313" key="2">
    <source>
        <dbReference type="EMBL" id="KAF0933430.1"/>
    </source>
</evidence>
<name>A0A6G1F952_9ORYZ</name>
<gene>
    <name evidence="2" type="ORF">E2562_018533</name>
</gene>
<feature type="domain" description="Retroviral polymerase SH3-like" evidence="1">
    <location>
        <begin position="1"/>
        <end position="43"/>
    </location>
</feature>
<protein>
    <recommendedName>
        <fullName evidence="1">Retroviral polymerase SH3-like domain-containing protein</fullName>
    </recommendedName>
</protein>
<dbReference type="EMBL" id="SPHZ02000001">
    <property type="protein sequence ID" value="KAF0933430.1"/>
    <property type="molecule type" value="Genomic_DNA"/>
</dbReference>
<evidence type="ECO:0000313" key="3">
    <source>
        <dbReference type="Proteomes" id="UP000479710"/>
    </source>
</evidence>
<reference evidence="2 3" key="1">
    <citation type="submission" date="2019-11" db="EMBL/GenBank/DDBJ databases">
        <title>Whole genome sequence of Oryza granulata.</title>
        <authorList>
            <person name="Li W."/>
        </authorList>
    </citation>
    <scope>NUCLEOTIDE SEQUENCE [LARGE SCALE GENOMIC DNA]</scope>
    <source>
        <strain evidence="3">cv. Menghai</strain>
        <tissue evidence="2">Leaf</tissue>
    </source>
</reference>
<comment type="caution">
    <text evidence="2">The sequence shown here is derived from an EMBL/GenBank/DDBJ whole genome shotgun (WGS) entry which is preliminary data.</text>
</comment>
<dbReference type="Pfam" id="PF25597">
    <property type="entry name" value="SH3_retrovirus"/>
    <property type="match status" value="1"/>
</dbReference>
<keyword evidence="3" id="KW-1185">Reference proteome</keyword>